<feature type="domain" description="Ribbon-helix-helix" evidence="1">
    <location>
        <begin position="15"/>
        <end position="81"/>
    </location>
</feature>
<name>A0ABV3T999_9GAMM</name>
<dbReference type="InterPro" id="IPR027373">
    <property type="entry name" value="RHH_dom"/>
</dbReference>
<comment type="caution">
    <text evidence="2">The sequence shown here is derived from an EMBL/GenBank/DDBJ whole genome shotgun (WGS) entry which is preliminary data.</text>
</comment>
<dbReference type="EMBL" id="JBAKFM010000001">
    <property type="protein sequence ID" value="MEX0468198.1"/>
    <property type="molecule type" value="Genomic_DNA"/>
</dbReference>
<protein>
    <submittedName>
        <fullName evidence="2">Ribbon-helix-helix domain-containing protein</fullName>
    </submittedName>
</protein>
<dbReference type="Gene3D" id="1.10.3990.20">
    <property type="entry name" value="protein bp1543"/>
    <property type="match status" value="1"/>
</dbReference>
<dbReference type="Proteomes" id="UP001556709">
    <property type="component" value="Unassembled WGS sequence"/>
</dbReference>
<reference evidence="2 3" key="1">
    <citation type="submission" date="2024-02" db="EMBL/GenBank/DDBJ databases">
        <title>New especies of Spiribacter isolated from saline water.</title>
        <authorList>
            <person name="Leon M.J."/>
            <person name="De La Haba R."/>
            <person name="Sanchez-Porro C."/>
            <person name="Ventosa A."/>
        </authorList>
    </citation>
    <scope>NUCLEOTIDE SEQUENCE [LARGE SCALE GENOMIC DNA]</scope>
    <source>
        <strain evidence="3">ag22IC6-390</strain>
    </source>
</reference>
<accession>A0ABV3T999</accession>
<dbReference type="InterPro" id="IPR038268">
    <property type="entry name" value="RHH_sf"/>
</dbReference>
<organism evidence="2 3">
    <name type="scientific">Spiribacter pallidus</name>
    <dbReference type="NCBI Taxonomy" id="1987936"/>
    <lineage>
        <taxon>Bacteria</taxon>
        <taxon>Pseudomonadati</taxon>
        <taxon>Pseudomonadota</taxon>
        <taxon>Gammaproteobacteria</taxon>
        <taxon>Chromatiales</taxon>
        <taxon>Ectothiorhodospiraceae</taxon>
        <taxon>Spiribacter</taxon>
    </lineage>
</organism>
<evidence type="ECO:0000259" key="1">
    <source>
        <dbReference type="Pfam" id="PF13467"/>
    </source>
</evidence>
<evidence type="ECO:0000313" key="2">
    <source>
        <dbReference type="EMBL" id="MEX0468198.1"/>
    </source>
</evidence>
<dbReference type="Pfam" id="PF13467">
    <property type="entry name" value="RHH_4"/>
    <property type="match status" value="1"/>
</dbReference>
<keyword evidence="3" id="KW-1185">Reference proteome</keyword>
<proteinExistence type="predicted"/>
<sequence length="103" mass="11563">MCEVYSSTPTERYECTTRSVRLNGFVTSVRLENEFGTILEQLSASQDMSVPQFICEIHDEVLARRGEVRNLASLLRVCCARFIENVQCPTESPTTAPWQATGS</sequence>
<gene>
    <name evidence="2" type="ORF">V6X73_00395</name>
</gene>
<dbReference type="RefSeq" id="WP_367958300.1">
    <property type="nucleotide sequence ID" value="NZ_JBAKFK010000001.1"/>
</dbReference>
<evidence type="ECO:0000313" key="3">
    <source>
        <dbReference type="Proteomes" id="UP001556709"/>
    </source>
</evidence>